<evidence type="ECO:0000313" key="2">
    <source>
        <dbReference type="Proteomes" id="UP000823775"/>
    </source>
</evidence>
<dbReference type="Proteomes" id="UP000823775">
    <property type="component" value="Unassembled WGS sequence"/>
</dbReference>
<dbReference type="EMBL" id="JACEIK010000537">
    <property type="protein sequence ID" value="MCD7458739.1"/>
    <property type="molecule type" value="Genomic_DNA"/>
</dbReference>
<protein>
    <submittedName>
        <fullName evidence="1">Uncharacterized protein</fullName>
    </submittedName>
</protein>
<name>A0ABS8SJN7_DATST</name>
<proteinExistence type="predicted"/>
<sequence>MSVSACLCLYQTLRVEPGSPSCSVIRSTFIGPGSLCHLYKSFVNHSSKSSKQ</sequence>
<comment type="caution">
    <text evidence="1">The sequence shown here is derived from an EMBL/GenBank/DDBJ whole genome shotgun (WGS) entry which is preliminary data.</text>
</comment>
<keyword evidence="2" id="KW-1185">Reference proteome</keyword>
<feature type="non-terminal residue" evidence="1">
    <location>
        <position position="52"/>
    </location>
</feature>
<evidence type="ECO:0000313" key="1">
    <source>
        <dbReference type="EMBL" id="MCD7458739.1"/>
    </source>
</evidence>
<gene>
    <name evidence="1" type="ORF">HAX54_039013</name>
</gene>
<accession>A0ABS8SJN7</accession>
<reference evidence="1 2" key="1">
    <citation type="journal article" date="2021" name="BMC Genomics">
        <title>Datura genome reveals duplications of psychoactive alkaloid biosynthetic genes and high mutation rate following tissue culture.</title>
        <authorList>
            <person name="Rajewski A."/>
            <person name="Carter-House D."/>
            <person name="Stajich J."/>
            <person name="Litt A."/>
        </authorList>
    </citation>
    <scope>NUCLEOTIDE SEQUENCE [LARGE SCALE GENOMIC DNA]</scope>
    <source>
        <strain evidence="1">AR-01</strain>
    </source>
</reference>
<organism evidence="1 2">
    <name type="scientific">Datura stramonium</name>
    <name type="common">Jimsonweed</name>
    <name type="synonym">Common thornapple</name>
    <dbReference type="NCBI Taxonomy" id="4076"/>
    <lineage>
        <taxon>Eukaryota</taxon>
        <taxon>Viridiplantae</taxon>
        <taxon>Streptophyta</taxon>
        <taxon>Embryophyta</taxon>
        <taxon>Tracheophyta</taxon>
        <taxon>Spermatophyta</taxon>
        <taxon>Magnoliopsida</taxon>
        <taxon>eudicotyledons</taxon>
        <taxon>Gunneridae</taxon>
        <taxon>Pentapetalae</taxon>
        <taxon>asterids</taxon>
        <taxon>lamiids</taxon>
        <taxon>Solanales</taxon>
        <taxon>Solanaceae</taxon>
        <taxon>Solanoideae</taxon>
        <taxon>Datureae</taxon>
        <taxon>Datura</taxon>
    </lineage>
</organism>